<feature type="compositionally biased region" description="Low complexity" evidence="4">
    <location>
        <begin position="759"/>
        <end position="772"/>
    </location>
</feature>
<keyword evidence="6" id="KW-1185">Reference proteome</keyword>
<feature type="compositionally biased region" description="Acidic residues" evidence="4">
    <location>
        <begin position="69"/>
        <end position="80"/>
    </location>
</feature>
<protein>
    <submittedName>
        <fullName evidence="5">Utp14-domain-containing protein</fullName>
    </submittedName>
</protein>
<feature type="region of interest" description="Disordered" evidence="4">
    <location>
        <begin position="456"/>
        <end position="592"/>
    </location>
</feature>
<sequence>MPPRLSRPATSSTPANSKTNKRKVQKSHKRALNAFTTAQHVVSDRPTVRRHRLGETEPERGPKRRRVAEDEDEDGEEEEERDGKRARGGDDDEDVGSDSSGNEWRMGGPIGEDSDSSLDSDEAFGSSDEERFEGFTFRGSSSNKDAAKKKKAKPAKRESGQDDMDLDENEEQDEEEEDDFGDEGVDLATMLDNPASDEDDESGDEGDTEEDEDDADSETSMSESESEDMEGAKISKLQDLVASLEGNDKRRTATQDTGDAHETQQPSDYGITAAQKLKISDLLPTVTDPGLRKSLKVLTADKPSKRAGIPGKLAAPLPKRQQDKLDRAAATAKAKEELDKWQDTVIHNRRAEHLHFPLVDPNASEPMGKNTLTSVTHDKPRTDLESAIQSIMEESGLSANRNGEDEARIAAAEELQMKEVPVEEVMARRAALRKARELLFREEIKAKRIKKIKSKSYRRVHRKERERQAERERALMGEDELEDEKEAQDRRRAEERMGAKHRESKWSKGMRKSGRNVWDEDAREGVVEMARRNEELRKRIEGREVRDQDDSEFSDDDGQEEESDFEEGSDAERGRLSRQLDKVDVDGEAPKKGIGAMAFMRRAEAARKAQNDQTIAELRRALAGKADGSDAEREQDGDQTIGRRVFGPKPTTTAPPKEKQQRQALEEPDDSAAESDEDEAEIIVDRHSKTVKGKPAKGSKSTSKQSGPLVKAARKGDNEAQAQNEEGWFAETVAPKKKKGAEKAYVPEKPDAIVMLDGSSAPKKQKQPQQSKGNESAAPNTSGWTVVKANGVSNDNEDDSSWDEAQNPLLSKQAEQDALHARAFAGDDVDLSFADEKAGQISDEDEKSISNHLPGWGSWTGSGLSKTVRKRNAVQKHNPLFKTKVDGVRAADRRDAKLENVIISEAQQRKGKKYLASQLPHGFERKEQYERSLRVPIGPEWTTKEVFQRNTKPRVTVGRGNIEAIRKPLL</sequence>
<feature type="compositionally biased region" description="Acidic residues" evidence="4">
    <location>
        <begin position="195"/>
        <end position="217"/>
    </location>
</feature>
<dbReference type="Pfam" id="PF04615">
    <property type="entry name" value="Utp14"/>
    <property type="match status" value="1"/>
</dbReference>
<feature type="compositionally biased region" description="Basic and acidic residues" evidence="4">
    <location>
        <begin position="570"/>
        <end position="591"/>
    </location>
</feature>
<feature type="compositionally biased region" description="Acidic residues" evidence="4">
    <location>
        <begin position="666"/>
        <end position="682"/>
    </location>
</feature>
<feature type="compositionally biased region" description="Polar residues" evidence="4">
    <location>
        <begin position="773"/>
        <end position="784"/>
    </location>
</feature>
<feature type="region of interest" description="Disordered" evidence="4">
    <location>
        <begin position="1"/>
        <end position="272"/>
    </location>
</feature>
<feature type="region of interest" description="Disordered" evidence="4">
    <location>
        <begin position="302"/>
        <end position="331"/>
    </location>
</feature>
<feature type="compositionally biased region" description="Basic and acidic residues" evidence="4">
    <location>
        <begin position="320"/>
        <end position="331"/>
    </location>
</feature>
<feature type="compositionally biased region" description="Basic and acidic residues" evidence="4">
    <location>
        <begin position="246"/>
        <end position="262"/>
    </location>
</feature>
<feature type="compositionally biased region" description="Basic and acidic residues" evidence="4">
    <location>
        <begin position="487"/>
        <end position="506"/>
    </location>
</feature>
<dbReference type="GO" id="GO:0032040">
    <property type="term" value="C:small-subunit processome"/>
    <property type="evidence" value="ECO:0007669"/>
    <property type="project" value="InterPro"/>
</dbReference>
<feature type="compositionally biased region" description="Acidic residues" evidence="4">
    <location>
        <begin position="477"/>
        <end position="486"/>
    </location>
</feature>
<comment type="subcellular location">
    <subcellularLocation>
        <location evidence="1">Nucleus</location>
        <location evidence="1">Nucleolus</location>
    </subcellularLocation>
</comment>
<accession>A0A9P4MI97</accession>
<dbReference type="AlphaFoldDB" id="A0A9P4MI97"/>
<feature type="compositionally biased region" description="Acidic residues" evidence="4">
    <location>
        <begin position="549"/>
        <end position="569"/>
    </location>
</feature>
<dbReference type="PANTHER" id="PTHR14150">
    <property type="entry name" value="U3 SMALL NUCLEOLAR RNA-ASSOCIATED PROTEIN 14"/>
    <property type="match status" value="1"/>
</dbReference>
<dbReference type="PANTHER" id="PTHR14150:SF12">
    <property type="entry name" value="U3 SMALL NUCLEOLAR RNA-ASSOCIATED PROTEIN 14 HOMOLOG A"/>
    <property type="match status" value="1"/>
</dbReference>
<feature type="compositionally biased region" description="Basic and acidic residues" evidence="4">
    <location>
        <begin position="627"/>
        <end position="636"/>
    </location>
</feature>
<organism evidence="5 6">
    <name type="scientific">Myriangium duriaei CBS 260.36</name>
    <dbReference type="NCBI Taxonomy" id="1168546"/>
    <lineage>
        <taxon>Eukaryota</taxon>
        <taxon>Fungi</taxon>
        <taxon>Dikarya</taxon>
        <taxon>Ascomycota</taxon>
        <taxon>Pezizomycotina</taxon>
        <taxon>Dothideomycetes</taxon>
        <taxon>Dothideomycetidae</taxon>
        <taxon>Myriangiales</taxon>
        <taxon>Myriangiaceae</taxon>
        <taxon>Myriangium</taxon>
    </lineage>
</organism>
<evidence type="ECO:0000313" key="6">
    <source>
        <dbReference type="Proteomes" id="UP000799439"/>
    </source>
</evidence>
<dbReference type="Proteomes" id="UP000799439">
    <property type="component" value="Unassembled WGS sequence"/>
</dbReference>
<reference evidence="5" key="1">
    <citation type="journal article" date="2020" name="Stud. Mycol.">
        <title>101 Dothideomycetes genomes: a test case for predicting lifestyles and emergence of pathogens.</title>
        <authorList>
            <person name="Haridas S."/>
            <person name="Albert R."/>
            <person name="Binder M."/>
            <person name="Bloem J."/>
            <person name="Labutti K."/>
            <person name="Salamov A."/>
            <person name="Andreopoulos B."/>
            <person name="Baker S."/>
            <person name="Barry K."/>
            <person name="Bills G."/>
            <person name="Bluhm B."/>
            <person name="Cannon C."/>
            <person name="Castanera R."/>
            <person name="Culley D."/>
            <person name="Daum C."/>
            <person name="Ezra D."/>
            <person name="Gonzalez J."/>
            <person name="Henrissat B."/>
            <person name="Kuo A."/>
            <person name="Liang C."/>
            <person name="Lipzen A."/>
            <person name="Lutzoni F."/>
            <person name="Magnuson J."/>
            <person name="Mondo S."/>
            <person name="Nolan M."/>
            <person name="Ohm R."/>
            <person name="Pangilinan J."/>
            <person name="Park H.-J."/>
            <person name="Ramirez L."/>
            <person name="Alfaro M."/>
            <person name="Sun H."/>
            <person name="Tritt A."/>
            <person name="Yoshinaga Y."/>
            <person name="Zwiers L.-H."/>
            <person name="Turgeon B."/>
            <person name="Goodwin S."/>
            <person name="Spatafora J."/>
            <person name="Crous P."/>
            <person name="Grigoriev I."/>
        </authorList>
    </citation>
    <scope>NUCLEOTIDE SEQUENCE</scope>
    <source>
        <strain evidence="5">CBS 260.36</strain>
    </source>
</reference>
<evidence type="ECO:0000256" key="2">
    <source>
        <dbReference type="ARBA" id="ARBA00022553"/>
    </source>
</evidence>
<feature type="compositionally biased region" description="Basic residues" evidence="4">
    <location>
        <begin position="19"/>
        <end position="31"/>
    </location>
</feature>
<feature type="compositionally biased region" description="Basic and acidic residues" evidence="4">
    <location>
        <begin position="517"/>
        <end position="548"/>
    </location>
</feature>
<feature type="compositionally biased region" description="Acidic residues" evidence="4">
    <location>
        <begin position="112"/>
        <end position="122"/>
    </location>
</feature>
<evidence type="ECO:0000256" key="3">
    <source>
        <dbReference type="ARBA" id="ARBA00023242"/>
    </source>
</evidence>
<evidence type="ECO:0000313" key="5">
    <source>
        <dbReference type="EMBL" id="KAF2153958.1"/>
    </source>
</evidence>
<feature type="compositionally biased region" description="Polar residues" evidence="4">
    <location>
        <begin position="8"/>
        <end position="18"/>
    </location>
</feature>
<dbReference type="GO" id="GO:0006364">
    <property type="term" value="P:rRNA processing"/>
    <property type="evidence" value="ECO:0007669"/>
    <property type="project" value="InterPro"/>
</dbReference>
<feature type="compositionally biased region" description="Acidic residues" evidence="4">
    <location>
        <begin position="161"/>
        <end position="185"/>
    </location>
</feature>
<feature type="compositionally biased region" description="Basic and acidic residues" evidence="4">
    <location>
        <begin position="463"/>
        <end position="476"/>
    </location>
</feature>
<keyword evidence="3" id="KW-0539">Nucleus</keyword>
<feature type="compositionally biased region" description="Basic and acidic residues" evidence="4">
    <location>
        <begin position="656"/>
        <end position="665"/>
    </location>
</feature>
<evidence type="ECO:0000256" key="1">
    <source>
        <dbReference type="ARBA" id="ARBA00004604"/>
    </source>
</evidence>
<keyword evidence="2" id="KW-0597">Phosphoprotein</keyword>
<name>A0A9P4MI97_9PEZI</name>
<dbReference type="InterPro" id="IPR006709">
    <property type="entry name" value="SSU_processome_Utp14"/>
</dbReference>
<comment type="caution">
    <text evidence="5">The sequence shown here is derived from an EMBL/GenBank/DDBJ whole genome shotgun (WGS) entry which is preliminary data.</text>
</comment>
<feature type="compositionally biased region" description="Basic and acidic residues" evidence="4">
    <location>
        <begin position="42"/>
        <end position="61"/>
    </location>
</feature>
<proteinExistence type="predicted"/>
<evidence type="ECO:0000256" key="4">
    <source>
        <dbReference type="SAM" id="MobiDB-lite"/>
    </source>
</evidence>
<feature type="compositionally biased region" description="Basic and acidic residues" evidence="4">
    <location>
        <begin position="741"/>
        <end position="751"/>
    </location>
</feature>
<dbReference type="OrthoDB" id="277439at2759"/>
<dbReference type="EMBL" id="ML996084">
    <property type="protein sequence ID" value="KAF2153958.1"/>
    <property type="molecule type" value="Genomic_DNA"/>
</dbReference>
<gene>
    <name evidence="5" type="ORF">K461DRAFT_119397</name>
</gene>
<feature type="region of interest" description="Disordered" evidence="4">
    <location>
        <begin position="619"/>
        <end position="811"/>
    </location>
</feature>